<dbReference type="SUPFAM" id="SSF48452">
    <property type="entry name" value="TPR-like"/>
    <property type="match status" value="1"/>
</dbReference>
<evidence type="ECO:0000256" key="3">
    <source>
        <dbReference type="RuleBase" id="RU003651"/>
    </source>
</evidence>
<keyword evidence="6" id="KW-1185">Reference proteome</keyword>
<dbReference type="InterPro" id="IPR027417">
    <property type="entry name" value="P-loop_NTPase"/>
</dbReference>
<sequence length="459" mass="50147">MDLEALKIALAASPDNIPLLMMVGKLHEDRFELADARSCFDRVVVLQPDHGEALVGIARLLDMAGESSEAAVRLESLCARQPKLASAWMLRARIAFDEGDAMAARSYYDTAVDLDRAQADDEFLQSILKAGGNKRVAMTSSGTFHEEEDEDDGNPFDGMDAVTARDLDLEFRVRADLKFEDIGGMEKVKDDIRMKIIHPLKNPELFAAYGKKPGGGVLLYGPPGCGKTLMARATAGEINASFFSVGLHQVLDMYIGESEQKLHKIFELARKSAPAVLFFDETDALAADRRDMRQSAGRNLINQFLSELDGAQAANDGLLILGATNAPWHLDGAFLRPGRFDRIIFVPPPDVGAREEIAKIHAKGKPLVDFDPADIAKRTDGFSGADLRAVFDQATELALTEAMKKGSVVPVSGKMLAKASKEVKPSTRKWFESAKNHALYANQSGFYDDVLVYLGLKKA</sequence>
<dbReference type="Proteomes" id="UP001165653">
    <property type="component" value="Unassembled WGS sequence"/>
</dbReference>
<gene>
    <name evidence="5" type="ORF">OJ996_21875</name>
</gene>
<dbReference type="Pfam" id="PF00004">
    <property type="entry name" value="AAA"/>
    <property type="match status" value="1"/>
</dbReference>
<evidence type="ECO:0000259" key="4">
    <source>
        <dbReference type="SMART" id="SM00382"/>
    </source>
</evidence>
<name>A0ABT3G8U7_9BACT</name>
<keyword evidence="2 3" id="KW-0067">ATP-binding</keyword>
<dbReference type="PANTHER" id="PTHR23077:SF171">
    <property type="entry name" value="NUCLEAR VALOSIN-CONTAINING PROTEIN-LIKE"/>
    <property type="match status" value="1"/>
</dbReference>
<evidence type="ECO:0000256" key="2">
    <source>
        <dbReference type="ARBA" id="ARBA00022840"/>
    </source>
</evidence>
<protein>
    <submittedName>
        <fullName evidence="5">AAA family ATPase</fullName>
    </submittedName>
</protein>
<comment type="caution">
    <text evidence="5">The sequence shown here is derived from an EMBL/GenBank/DDBJ whole genome shotgun (WGS) entry which is preliminary data.</text>
</comment>
<dbReference type="InterPro" id="IPR003960">
    <property type="entry name" value="ATPase_AAA_CS"/>
</dbReference>
<dbReference type="SMART" id="SM00382">
    <property type="entry name" value="AAA"/>
    <property type="match status" value="1"/>
</dbReference>
<dbReference type="Gene3D" id="1.10.8.60">
    <property type="match status" value="1"/>
</dbReference>
<dbReference type="Gene3D" id="1.25.40.10">
    <property type="entry name" value="Tetratricopeptide repeat domain"/>
    <property type="match status" value="1"/>
</dbReference>
<dbReference type="EMBL" id="JAPDDR010000013">
    <property type="protein sequence ID" value="MCW1916255.1"/>
    <property type="molecule type" value="Genomic_DNA"/>
</dbReference>
<feature type="domain" description="AAA+ ATPase" evidence="4">
    <location>
        <begin position="213"/>
        <end position="350"/>
    </location>
</feature>
<accession>A0ABT3G8U7</accession>
<reference evidence="5" key="1">
    <citation type="submission" date="2022-10" db="EMBL/GenBank/DDBJ databases">
        <title>Luteolibacter sp. GHJ8, whole genome shotgun sequencing project.</title>
        <authorList>
            <person name="Zhao G."/>
            <person name="Shen L."/>
        </authorList>
    </citation>
    <scope>NUCLEOTIDE SEQUENCE</scope>
    <source>
        <strain evidence="5">GHJ8</strain>
    </source>
</reference>
<dbReference type="InterPro" id="IPR041569">
    <property type="entry name" value="AAA_lid_3"/>
</dbReference>
<dbReference type="PANTHER" id="PTHR23077">
    <property type="entry name" value="AAA-FAMILY ATPASE"/>
    <property type="match status" value="1"/>
</dbReference>
<evidence type="ECO:0000256" key="1">
    <source>
        <dbReference type="ARBA" id="ARBA00022741"/>
    </source>
</evidence>
<comment type="similarity">
    <text evidence="3">Belongs to the AAA ATPase family.</text>
</comment>
<dbReference type="InterPro" id="IPR003959">
    <property type="entry name" value="ATPase_AAA_core"/>
</dbReference>
<proteinExistence type="inferred from homology"/>
<evidence type="ECO:0000313" key="5">
    <source>
        <dbReference type="EMBL" id="MCW1916255.1"/>
    </source>
</evidence>
<dbReference type="RefSeq" id="WP_264515825.1">
    <property type="nucleotide sequence ID" value="NZ_JAPDDR010000013.1"/>
</dbReference>
<keyword evidence="1 3" id="KW-0547">Nucleotide-binding</keyword>
<evidence type="ECO:0000313" key="6">
    <source>
        <dbReference type="Proteomes" id="UP001165653"/>
    </source>
</evidence>
<dbReference type="InterPro" id="IPR003593">
    <property type="entry name" value="AAA+_ATPase"/>
</dbReference>
<organism evidence="5 6">
    <name type="scientific">Luteolibacter rhizosphaerae</name>
    <dbReference type="NCBI Taxonomy" id="2989719"/>
    <lineage>
        <taxon>Bacteria</taxon>
        <taxon>Pseudomonadati</taxon>
        <taxon>Verrucomicrobiota</taxon>
        <taxon>Verrucomicrobiia</taxon>
        <taxon>Verrucomicrobiales</taxon>
        <taxon>Verrucomicrobiaceae</taxon>
        <taxon>Luteolibacter</taxon>
    </lineage>
</organism>
<dbReference type="Gene3D" id="3.40.50.300">
    <property type="entry name" value="P-loop containing nucleotide triphosphate hydrolases"/>
    <property type="match status" value="1"/>
</dbReference>
<dbReference type="PROSITE" id="PS00674">
    <property type="entry name" value="AAA"/>
    <property type="match status" value="1"/>
</dbReference>
<dbReference type="SUPFAM" id="SSF52540">
    <property type="entry name" value="P-loop containing nucleoside triphosphate hydrolases"/>
    <property type="match status" value="1"/>
</dbReference>
<dbReference type="InterPro" id="IPR011990">
    <property type="entry name" value="TPR-like_helical_dom_sf"/>
</dbReference>
<dbReference type="InterPro" id="IPR050168">
    <property type="entry name" value="AAA_ATPase_domain"/>
</dbReference>
<dbReference type="Pfam" id="PF17862">
    <property type="entry name" value="AAA_lid_3"/>
    <property type="match status" value="1"/>
</dbReference>